<comment type="caution">
    <text evidence="1">The sequence shown here is derived from an EMBL/GenBank/DDBJ whole genome shotgun (WGS) entry which is preliminary data.</text>
</comment>
<dbReference type="Proteomes" id="UP001165960">
    <property type="component" value="Unassembled WGS sequence"/>
</dbReference>
<sequence>MKKVDLLPNSLVSGVMTFLSETQDAPVSSLSNKQFLEAYKGLIAQKRLSYTDPRAEGSEFRRVECLQFDPSVDFAEKNLSRFLGVKELQFLNGYKHSFRILCQKTLPRDTILQISLAAPGLLMGDTDTLYLLKFPRLRRLEILGSNKHQPKKLSELLQNLCIFTKLLYLRLESFPLDGTINVPYSLTLKHLRLDLVGTFFDFNLLNIFFPVLQELELYYSQDPSGHPVTGTLRVLNFPNLKDLTLKNLRPLSNIVRDPFAEKISFFLIF</sequence>
<name>A0ACC2T0J6_9FUNG</name>
<evidence type="ECO:0000313" key="2">
    <source>
        <dbReference type="Proteomes" id="UP001165960"/>
    </source>
</evidence>
<gene>
    <name evidence="1" type="ORF">DSO57_1032631</name>
</gene>
<accession>A0ACC2T0J6</accession>
<protein>
    <submittedName>
        <fullName evidence="1">Uncharacterized protein</fullName>
    </submittedName>
</protein>
<organism evidence="1 2">
    <name type="scientific">Entomophthora muscae</name>
    <dbReference type="NCBI Taxonomy" id="34485"/>
    <lineage>
        <taxon>Eukaryota</taxon>
        <taxon>Fungi</taxon>
        <taxon>Fungi incertae sedis</taxon>
        <taxon>Zoopagomycota</taxon>
        <taxon>Entomophthoromycotina</taxon>
        <taxon>Entomophthoromycetes</taxon>
        <taxon>Entomophthorales</taxon>
        <taxon>Entomophthoraceae</taxon>
        <taxon>Entomophthora</taxon>
    </lineage>
</organism>
<proteinExistence type="predicted"/>
<dbReference type="EMBL" id="QTSX02003797">
    <property type="protein sequence ID" value="KAJ9068055.1"/>
    <property type="molecule type" value="Genomic_DNA"/>
</dbReference>
<keyword evidence="2" id="KW-1185">Reference proteome</keyword>
<evidence type="ECO:0000313" key="1">
    <source>
        <dbReference type="EMBL" id="KAJ9068055.1"/>
    </source>
</evidence>
<reference evidence="1" key="1">
    <citation type="submission" date="2022-04" db="EMBL/GenBank/DDBJ databases">
        <title>Genome of the entomopathogenic fungus Entomophthora muscae.</title>
        <authorList>
            <person name="Elya C."/>
            <person name="Lovett B.R."/>
            <person name="Lee E."/>
            <person name="Macias A.M."/>
            <person name="Hajek A.E."/>
            <person name="De Bivort B.L."/>
            <person name="Kasson M.T."/>
            <person name="De Fine Licht H.H."/>
            <person name="Stajich J.E."/>
        </authorList>
    </citation>
    <scope>NUCLEOTIDE SEQUENCE</scope>
    <source>
        <strain evidence="1">Berkeley</strain>
    </source>
</reference>